<comment type="function">
    <text evidence="2">May mediate accelerated ATP-independent bidirectional transbilayer migration of phospholipids upon binding calcium ions that results in a loss of phospholipid asymmetry in the plasma membrane.</text>
</comment>
<evidence type="ECO:0000313" key="5">
    <source>
        <dbReference type="Proteomes" id="UP001432027"/>
    </source>
</evidence>
<dbReference type="EMBL" id="BTSX01000005">
    <property type="protein sequence ID" value="GMS97910.1"/>
    <property type="molecule type" value="Genomic_DNA"/>
</dbReference>
<dbReference type="Pfam" id="PF03803">
    <property type="entry name" value="Scramblase"/>
    <property type="match status" value="1"/>
</dbReference>
<comment type="similarity">
    <text evidence="1 2">Belongs to the phospholipid scramblase family.</text>
</comment>
<evidence type="ECO:0000256" key="3">
    <source>
        <dbReference type="SAM" id="MobiDB-lite"/>
    </source>
</evidence>
<sequence>MSTGTYQIAPPLSGAPPSYDEAMSLFLDSPPPSFEQASRGAERLPGAITTEPGVDSEDDIKWMPLPRIDPSSSCPYGLEYLLQLSAVHVKRERWRMLEGKRYRVCNSSGEKIYLASDTGTFSYSVQDQLERHAFTIKRESHCLCYGMASECAVECPPGEPSAFILGSAGMCVSNIVVTDSDKCSIFHINAPLGWTCREEEKLPVLAKSVQVAQIRRRYPDVPLSERYDYVINFPRDLDVRMKAALIATAIKIDVEIAEQKTSRSSN</sequence>
<comment type="caution">
    <text evidence="4">The sequence shown here is derived from an EMBL/GenBank/DDBJ whole genome shotgun (WGS) entry which is preliminary data.</text>
</comment>
<keyword evidence="5" id="KW-1185">Reference proteome</keyword>
<accession>A0AAV5TTT1</accession>
<comment type="cofactor">
    <cofactor evidence="2">
        <name>Ca(2+)</name>
        <dbReference type="ChEBI" id="CHEBI:29108"/>
    </cofactor>
</comment>
<name>A0AAV5TTT1_9BILA</name>
<evidence type="ECO:0000313" key="4">
    <source>
        <dbReference type="EMBL" id="GMS97910.1"/>
    </source>
</evidence>
<dbReference type="AlphaFoldDB" id="A0AAV5TTT1"/>
<dbReference type="GO" id="GO:0017128">
    <property type="term" value="F:phospholipid scramblase activity"/>
    <property type="evidence" value="ECO:0007669"/>
    <property type="project" value="InterPro"/>
</dbReference>
<gene>
    <name evidence="4" type="ORF">PENTCL1PPCAC_20085</name>
</gene>
<protein>
    <recommendedName>
        <fullName evidence="2">Phospholipid scramblase</fullName>
    </recommendedName>
</protein>
<evidence type="ECO:0000256" key="1">
    <source>
        <dbReference type="ARBA" id="ARBA00005350"/>
    </source>
</evidence>
<keyword evidence="2" id="KW-0564">Palmitate</keyword>
<keyword evidence="2" id="KW-0449">Lipoprotein</keyword>
<proteinExistence type="inferred from homology"/>
<dbReference type="Proteomes" id="UP001432027">
    <property type="component" value="Unassembled WGS sequence"/>
</dbReference>
<evidence type="ECO:0000256" key="2">
    <source>
        <dbReference type="RuleBase" id="RU363116"/>
    </source>
</evidence>
<dbReference type="InterPro" id="IPR005552">
    <property type="entry name" value="Scramblase"/>
</dbReference>
<dbReference type="GO" id="GO:0005886">
    <property type="term" value="C:plasma membrane"/>
    <property type="evidence" value="ECO:0007669"/>
    <property type="project" value="TreeGrafter"/>
</dbReference>
<dbReference type="PANTHER" id="PTHR23248:SF63">
    <property type="entry name" value="PHOSPHOLIPID SCRAMBLASE"/>
    <property type="match status" value="1"/>
</dbReference>
<feature type="region of interest" description="Disordered" evidence="3">
    <location>
        <begin position="1"/>
        <end position="21"/>
    </location>
</feature>
<dbReference type="PANTHER" id="PTHR23248">
    <property type="entry name" value="PHOSPHOLIPID SCRAMBLASE-RELATED"/>
    <property type="match status" value="1"/>
</dbReference>
<organism evidence="4 5">
    <name type="scientific">Pristionchus entomophagus</name>
    <dbReference type="NCBI Taxonomy" id="358040"/>
    <lineage>
        <taxon>Eukaryota</taxon>
        <taxon>Metazoa</taxon>
        <taxon>Ecdysozoa</taxon>
        <taxon>Nematoda</taxon>
        <taxon>Chromadorea</taxon>
        <taxon>Rhabditida</taxon>
        <taxon>Rhabditina</taxon>
        <taxon>Diplogasteromorpha</taxon>
        <taxon>Diplogasteroidea</taxon>
        <taxon>Neodiplogasteridae</taxon>
        <taxon>Pristionchus</taxon>
    </lineage>
</organism>
<reference evidence="4" key="1">
    <citation type="submission" date="2023-10" db="EMBL/GenBank/DDBJ databases">
        <title>Genome assembly of Pristionchus species.</title>
        <authorList>
            <person name="Yoshida K."/>
            <person name="Sommer R.J."/>
        </authorList>
    </citation>
    <scope>NUCLEOTIDE SEQUENCE</scope>
    <source>
        <strain evidence="4">RS0144</strain>
    </source>
</reference>
<keyword evidence="2" id="KW-0106">Calcium</keyword>